<evidence type="ECO:0000313" key="1">
    <source>
        <dbReference type="EMBL" id="MBO1997377.1"/>
    </source>
</evidence>
<organism evidence="1 2">
    <name type="scientific">Klebsiella pneumoniae</name>
    <dbReference type="NCBI Taxonomy" id="573"/>
    <lineage>
        <taxon>Bacteria</taxon>
        <taxon>Pseudomonadati</taxon>
        <taxon>Pseudomonadota</taxon>
        <taxon>Gammaproteobacteria</taxon>
        <taxon>Enterobacterales</taxon>
        <taxon>Enterobacteriaceae</taxon>
        <taxon>Klebsiella/Raoultella group</taxon>
        <taxon>Klebsiella</taxon>
        <taxon>Klebsiella pneumoniae complex</taxon>
    </lineage>
</organism>
<dbReference type="InterPro" id="IPR036610">
    <property type="entry name" value="PEBP-like_sf"/>
</dbReference>
<dbReference type="Proteomes" id="UP000664002">
    <property type="component" value="Unassembled WGS sequence"/>
</dbReference>
<dbReference type="AlphaFoldDB" id="A0A939NNG2"/>
<comment type="caution">
    <text evidence="1">The sequence shown here is derived from an EMBL/GenBank/DDBJ whole genome shotgun (WGS) entry which is preliminary data.</text>
</comment>
<dbReference type="NCBIfam" id="TIGR00481">
    <property type="entry name" value="YbhB/YbcL family Raf kinase inhibitor-like protein"/>
    <property type="match status" value="1"/>
</dbReference>
<name>A0A939NNG2_KLEPN</name>
<dbReference type="Gene3D" id="3.90.280.10">
    <property type="entry name" value="PEBP-like"/>
    <property type="match status" value="1"/>
</dbReference>
<reference evidence="1" key="1">
    <citation type="submission" date="2021-03" db="EMBL/GenBank/DDBJ databases">
        <title>Molecular epidemiology and mechanisms of colistin and carbapenem resistance in Enterobacteriaceae from clinical isolates, the environment and porcine samples in Pretoria, South Africa.</title>
        <authorList>
            <person name="Bogoshi D."/>
            <person name="Mbelle N.M."/>
            <person name="Naidoo V."/>
            <person name="Osei Sekyere J."/>
        </authorList>
    </citation>
    <scope>NUCLEOTIDE SEQUENCE</scope>
    <source>
        <strain evidence="1">C027</strain>
    </source>
</reference>
<dbReference type="SUPFAM" id="SSF49777">
    <property type="entry name" value="PEBP-like"/>
    <property type="match status" value="1"/>
</dbReference>
<evidence type="ECO:0000313" key="2">
    <source>
        <dbReference type="Proteomes" id="UP000664002"/>
    </source>
</evidence>
<dbReference type="InterPro" id="IPR008914">
    <property type="entry name" value="PEBP"/>
</dbReference>
<dbReference type="Pfam" id="PF01161">
    <property type="entry name" value="PBP"/>
    <property type="match status" value="1"/>
</dbReference>
<dbReference type="CDD" id="cd00865">
    <property type="entry name" value="PEBP_bact_arch"/>
    <property type="match status" value="1"/>
</dbReference>
<dbReference type="EMBL" id="JAGETM010000005">
    <property type="protein sequence ID" value="MBO1997377.1"/>
    <property type="molecule type" value="Genomic_DNA"/>
</dbReference>
<sequence>MWDDVPAGTKSFVVTCYDPDAPTGSGWWHWVVANLPADTRVLPQGPVPVRRSCRKRPFRPAPILVRQATAARPPKGETHRYIFTVHARTSRKLRWMLRPAARWSALTSISIPSPAPPSPPCSVNLPG</sequence>
<proteinExistence type="predicted"/>
<dbReference type="InterPro" id="IPR005247">
    <property type="entry name" value="YbhB_YbcL/LppC-like"/>
</dbReference>
<gene>
    <name evidence="1" type="ORF">J4730_10875</name>
</gene>
<protein>
    <submittedName>
        <fullName evidence="1">YbhB/YbcL family Raf kinase inhibitor-like protein</fullName>
    </submittedName>
</protein>
<accession>A0A939NNG2</accession>